<dbReference type="EMBL" id="CAJVQC010050035">
    <property type="protein sequence ID" value="CAG8788462.1"/>
    <property type="molecule type" value="Genomic_DNA"/>
</dbReference>
<protein>
    <submittedName>
        <fullName evidence="1">5661_t:CDS:1</fullName>
    </submittedName>
</protein>
<dbReference type="Proteomes" id="UP000789920">
    <property type="component" value="Unassembled WGS sequence"/>
</dbReference>
<accession>A0ACA9RDH3</accession>
<feature type="non-terminal residue" evidence="1">
    <location>
        <position position="323"/>
    </location>
</feature>
<evidence type="ECO:0000313" key="2">
    <source>
        <dbReference type="Proteomes" id="UP000789920"/>
    </source>
</evidence>
<feature type="non-terminal residue" evidence="1">
    <location>
        <position position="1"/>
    </location>
</feature>
<evidence type="ECO:0000313" key="1">
    <source>
        <dbReference type="EMBL" id="CAG8788462.1"/>
    </source>
</evidence>
<sequence length="323" mass="38033">EGEKVVAKRKLLADEGVFFDKQVIKMAVPLVDVEKHFEQILNNEEILLNLQVDTPLRKKIFSEELDEIILGQVEFRIMSRLATLEKNLNRDINQRQNYAELVSFYNRLDQEQKVEFRHKLEKIIKQPVLPQRIEKYLHSLNQKGYERMLIYVKLLLKNGESSVKDLSPFYEDIISDLKELMKRVIEYDDVIIHLRPLIAGCKRVELGASLQRGQLRKNLKQTQEELLEKIRLLKKLDEEIETLKQELEGERAAAQERPARHLSFLGHQYPQQFAELEARGNLNAIRQDLTEKHNVEKANHQTTQNDLTNEQKQNQILQNKIQQ</sequence>
<name>A0ACA9RDH3_9GLOM</name>
<keyword evidence="2" id="KW-1185">Reference proteome</keyword>
<reference evidence="1" key="1">
    <citation type="submission" date="2021-06" db="EMBL/GenBank/DDBJ databases">
        <authorList>
            <person name="Kallberg Y."/>
            <person name="Tangrot J."/>
            <person name="Rosling A."/>
        </authorList>
    </citation>
    <scope>NUCLEOTIDE SEQUENCE</scope>
    <source>
        <strain evidence="1">MA461A</strain>
    </source>
</reference>
<organism evidence="1 2">
    <name type="scientific">Racocetra persica</name>
    <dbReference type="NCBI Taxonomy" id="160502"/>
    <lineage>
        <taxon>Eukaryota</taxon>
        <taxon>Fungi</taxon>
        <taxon>Fungi incertae sedis</taxon>
        <taxon>Mucoromycota</taxon>
        <taxon>Glomeromycotina</taxon>
        <taxon>Glomeromycetes</taxon>
        <taxon>Diversisporales</taxon>
        <taxon>Gigasporaceae</taxon>
        <taxon>Racocetra</taxon>
    </lineage>
</organism>
<comment type="caution">
    <text evidence="1">The sequence shown here is derived from an EMBL/GenBank/DDBJ whole genome shotgun (WGS) entry which is preliminary data.</text>
</comment>
<proteinExistence type="predicted"/>
<gene>
    <name evidence="1" type="ORF">RPERSI_LOCUS18709</name>
</gene>